<feature type="non-terminal residue" evidence="10">
    <location>
        <position position="138"/>
    </location>
</feature>
<dbReference type="CDD" id="cd07038">
    <property type="entry name" value="TPP_PYR_PDC_IPDC_like"/>
    <property type="match status" value="1"/>
</dbReference>
<evidence type="ECO:0000256" key="4">
    <source>
        <dbReference type="ARBA" id="ARBA00022723"/>
    </source>
</evidence>
<comment type="cofactor">
    <cofactor evidence="1">
        <name>Mg(2+)</name>
        <dbReference type="ChEBI" id="CHEBI:18420"/>
    </cofactor>
</comment>
<sequence length="138" mass="14925">MSITLGQYLFERMNQLHVKTIFGVPGDFNLLLLDYISEVPGMRWAGNANELNAAYAADGYSRVARLGCIVTTFGVGELSALNGIAGAYAEQVGLVHVVGVPAMSSQNNKLLLHHTLGNGDFTVYRKMSAHLLNVNVML</sequence>
<evidence type="ECO:0000256" key="1">
    <source>
        <dbReference type="ARBA" id="ARBA00001946"/>
    </source>
</evidence>
<dbReference type="STRING" id="984486.A0A1E3QJA3"/>
<keyword evidence="8" id="KW-0456">Lyase</keyword>
<organism evidence="10 11">
    <name type="scientific">Babjeviella inositovora NRRL Y-12698</name>
    <dbReference type="NCBI Taxonomy" id="984486"/>
    <lineage>
        <taxon>Eukaryota</taxon>
        <taxon>Fungi</taxon>
        <taxon>Dikarya</taxon>
        <taxon>Ascomycota</taxon>
        <taxon>Saccharomycotina</taxon>
        <taxon>Pichiomycetes</taxon>
        <taxon>Serinales incertae sedis</taxon>
        <taxon>Babjeviella</taxon>
    </lineage>
</organism>
<keyword evidence="7" id="KW-0786">Thiamine pyrophosphate</keyword>
<evidence type="ECO:0000256" key="2">
    <source>
        <dbReference type="ARBA" id="ARBA00001964"/>
    </source>
</evidence>
<dbReference type="GO" id="GO:0030976">
    <property type="term" value="F:thiamine pyrophosphate binding"/>
    <property type="evidence" value="ECO:0007669"/>
    <property type="project" value="InterPro"/>
</dbReference>
<dbReference type="InterPro" id="IPR047213">
    <property type="entry name" value="TPP_PYR_PDC_IPDC-like"/>
</dbReference>
<dbReference type="EMBL" id="KV454438">
    <property type="protein sequence ID" value="ODQ77775.1"/>
    <property type="molecule type" value="Genomic_DNA"/>
</dbReference>
<dbReference type="OrthoDB" id="3970464at2759"/>
<dbReference type="InterPro" id="IPR012001">
    <property type="entry name" value="Thiamin_PyroP_enz_TPP-bd_dom"/>
</dbReference>
<evidence type="ECO:0000313" key="10">
    <source>
        <dbReference type="EMBL" id="ODQ77775.1"/>
    </source>
</evidence>
<keyword evidence="11" id="KW-1185">Reference proteome</keyword>
<accession>A0A1E3QJA3</accession>
<comment type="similarity">
    <text evidence="3">Belongs to the TPP enzyme family.</text>
</comment>
<proteinExistence type="inferred from homology"/>
<dbReference type="GO" id="GO:0000949">
    <property type="term" value="P:aromatic amino acid family catabolic process to alcohol via Ehrlich pathway"/>
    <property type="evidence" value="ECO:0007669"/>
    <property type="project" value="TreeGrafter"/>
</dbReference>
<evidence type="ECO:0000256" key="8">
    <source>
        <dbReference type="ARBA" id="ARBA00023239"/>
    </source>
</evidence>
<evidence type="ECO:0000256" key="6">
    <source>
        <dbReference type="ARBA" id="ARBA00022842"/>
    </source>
</evidence>
<dbReference type="RefSeq" id="XP_018983103.1">
    <property type="nucleotide sequence ID" value="XM_019132477.1"/>
</dbReference>
<dbReference type="PANTHER" id="PTHR43452">
    <property type="entry name" value="PYRUVATE DECARBOXYLASE"/>
    <property type="match status" value="1"/>
</dbReference>
<evidence type="ECO:0000313" key="11">
    <source>
        <dbReference type="Proteomes" id="UP000094336"/>
    </source>
</evidence>
<dbReference type="GO" id="GO:0004737">
    <property type="term" value="F:pyruvate decarboxylase activity"/>
    <property type="evidence" value="ECO:0007669"/>
    <property type="project" value="TreeGrafter"/>
</dbReference>
<name>A0A1E3QJA3_9ASCO</name>
<protein>
    <recommendedName>
        <fullName evidence="9">Thiamine pyrophosphate enzyme N-terminal TPP-binding domain-containing protein</fullName>
    </recommendedName>
</protein>
<dbReference type="PANTHER" id="PTHR43452:SF30">
    <property type="entry name" value="PYRUVATE DECARBOXYLASE ISOZYME 1-RELATED"/>
    <property type="match status" value="1"/>
</dbReference>
<evidence type="ECO:0000256" key="5">
    <source>
        <dbReference type="ARBA" id="ARBA00022793"/>
    </source>
</evidence>
<dbReference type="GO" id="GO:0005829">
    <property type="term" value="C:cytosol"/>
    <property type="evidence" value="ECO:0007669"/>
    <property type="project" value="TreeGrafter"/>
</dbReference>
<dbReference type="AlphaFoldDB" id="A0A1E3QJA3"/>
<gene>
    <name evidence="10" type="ORF">BABINDRAFT_66344</name>
</gene>
<dbReference type="Proteomes" id="UP000094336">
    <property type="component" value="Unassembled WGS sequence"/>
</dbReference>
<feature type="domain" description="Thiamine pyrophosphate enzyme N-terminal TPP-binding" evidence="9">
    <location>
        <begin position="4"/>
        <end position="113"/>
    </location>
</feature>
<keyword evidence="6" id="KW-0460">Magnesium</keyword>
<dbReference type="InterPro" id="IPR012110">
    <property type="entry name" value="PDC/IPDC-like"/>
</dbReference>
<keyword evidence="5" id="KW-0210">Decarboxylase</keyword>
<dbReference type="Pfam" id="PF02776">
    <property type="entry name" value="TPP_enzyme_N"/>
    <property type="match status" value="1"/>
</dbReference>
<dbReference type="FunFam" id="3.40.50.970:FF:000019">
    <property type="entry name" value="Pyruvate decarboxylase isozyme"/>
    <property type="match status" value="1"/>
</dbReference>
<evidence type="ECO:0000256" key="7">
    <source>
        <dbReference type="ARBA" id="ARBA00023052"/>
    </source>
</evidence>
<evidence type="ECO:0000256" key="3">
    <source>
        <dbReference type="ARBA" id="ARBA00007812"/>
    </source>
</evidence>
<dbReference type="GeneID" id="30150330"/>
<dbReference type="GO" id="GO:0046872">
    <property type="term" value="F:metal ion binding"/>
    <property type="evidence" value="ECO:0007669"/>
    <property type="project" value="UniProtKB-KW"/>
</dbReference>
<dbReference type="SUPFAM" id="SSF52518">
    <property type="entry name" value="Thiamin diphosphate-binding fold (THDP-binding)"/>
    <property type="match status" value="1"/>
</dbReference>
<keyword evidence="4" id="KW-0479">Metal-binding</keyword>
<evidence type="ECO:0000259" key="9">
    <source>
        <dbReference type="Pfam" id="PF02776"/>
    </source>
</evidence>
<dbReference type="GO" id="GO:0005634">
    <property type="term" value="C:nucleus"/>
    <property type="evidence" value="ECO:0007669"/>
    <property type="project" value="TreeGrafter"/>
</dbReference>
<dbReference type="Gene3D" id="3.40.50.970">
    <property type="match status" value="1"/>
</dbReference>
<reference evidence="11" key="1">
    <citation type="submission" date="2016-05" db="EMBL/GenBank/DDBJ databases">
        <title>Comparative genomics of biotechnologically important yeasts.</title>
        <authorList>
            <consortium name="DOE Joint Genome Institute"/>
            <person name="Riley R."/>
            <person name="Haridas S."/>
            <person name="Wolfe K.H."/>
            <person name="Lopes M.R."/>
            <person name="Hittinger C.T."/>
            <person name="Goker M."/>
            <person name="Salamov A."/>
            <person name="Wisecaver J."/>
            <person name="Long T.M."/>
            <person name="Aerts A.L."/>
            <person name="Barry K."/>
            <person name="Choi C."/>
            <person name="Clum A."/>
            <person name="Coughlan A.Y."/>
            <person name="Deshpande S."/>
            <person name="Douglass A.P."/>
            <person name="Hanson S.J."/>
            <person name="Klenk H.-P."/>
            <person name="Labutti K."/>
            <person name="Lapidus A."/>
            <person name="Lindquist E."/>
            <person name="Lipzen A."/>
            <person name="Meier-Kolthoff J.P."/>
            <person name="Ohm R.A."/>
            <person name="Otillar R.P."/>
            <person name="Pangilinan J."/>
            <person name="Peng Y."/>
            <person name="Rokas A."/>
            <person name="Rosa C.A."/>
            <person name="Scheuner C."/>
            <person name="Sibirny A.A."/>
            <person name="Slot J.C."/>
            <person name="Stielow J.B."/>
            <person name="Sun H."/>
            <person name="Kurtzman C.P."/>
            <person name="Blackwell M."/>
            <person name="Grigoriev I.V."/>
            <person name="Jeffries T.W."/>
        </authorList>
    </citation>
    <scope>NUCLEOTIDE SEQUENCE [LARGE SCALE GENOMIC DNA]</scope>
    <source>
        <strain evidence="11">NRRL Y-12698</strain>
    </source>
</reference>
<comment type="cofactor">
    <cofactor evidence="2">
        <name>thiamine diphosphate</name>
        <dbReference type="ChEBI" id="CHEBI:58937"/>
    </cofactor>
</comment>
<dbReference type="InterPro" id="IPR029061">
    <property type="entry name" value="THDP-binding"/>
</dbReference>